<dbReference type="HOGENOM" id="CLU_053359_6_2_7"/>
<gene>
    <name evidence="8" type="ordered locus">Desal_3573</name>
</gene>
<evidence type="ECO:0000256" key="1">
    <source>
        <dbReference type="ARBA" id="ARBA00004651"/>
    </source>
</evidence>
<proteinExistence type="predicted"/>
<evidence type="ECO:0000256" key="6">
    <source>
        <dbReference type="SAM" id="Phobius"/>
    </source>
</evidence>
<evidence type="ECO:0000313" key="8">
    <source>
        <dbReference type="EMBL" id="ACS81619.1"/>
    </source>
</evidence>
<sequence length="129" mass="14722">MAEHDRELLDNNELARMRTLLANERTFLSWCRTALGLFGFGFVIEKARLYMAKMLPGTPEIMLKEMNFLGIFIIISGMVILTSAAFRFYRFEKTVGARVRWTTPYPEMLVTVAVGVILIVSSIAGKMFF</sequence>
<dbReference type="RefSeq" id="WP_015853435.1">
    <property type="nucleotide sequence ID" value="NC_012881.1"/>
</dbReference>
<keyword evidence="2" id="KW-1003">Cell membrane</keyword>
<dbReference type="PANTHER" id="PTHR34187">
    <property type="entry name" value="FGR18P"/>
    <property type="match status" value="1"/>
</dbReference>
<dbReference type="KEGG" id="dsa:Desal_3573"/>
<dbReference type="InterPro" id="IPR003807">
    <property type="entry name" value="DUF202"/>
</dbReference>
<evidence type="ECO:0000256" key="4">
    <source>
        <dbReference type="ARBA" id="ARBA00022989"/>
    </source>
</evidence>
<keyword evidence="4 6" id="KW-1133">Transmembrane helix</keyword>
<comment type="subcellular location">
    <subcellularLocation>
        <location evidence="1">Cell membrane</location>
        <topology evidence="1">Multi-pass membrane protein</topology>
    </subcellularLocation>
</comment>
<name>C6BTD8_MARSD</name>
<evidence type="ECO:0000259" key="7">
    <source>
        <dbReference type="Pfam" id="PF02656"/>
    </source>
</evidence>
<keyword evidence="5 6" id="KW-0472">Membrane</keyword>
<accession>C6BTD8</accession>
<dbReference type="Pfam" id="PF02656">
    <property type="entry name" value="DUF202"/>
    <property type="match status" value="1"/>
</dbReference>
<dbReference type="EMBL" id="CP001649">
    <property type="protein sequence ID" value="ACS81619.1"/>
    <property type="molecule type" value="Genomic_DNA"/>
</dbReference>
<dbReference type="eggNOG" id="COG2149">
    <property type="taxonomic scope" value="Bacteria"/>
</dbReference>
<dbReference type="GO" id="GO:0005886">
    <property type="term" value="C:plasma membrane"/>
    <property type="evidence" value="ECO:0007669"/>
    <property type="project" value="UniProtKB-SubCell"/>
</dbReference>
<dbReference type="InterPro" id="IPR052053">
    <property type="entry name" value="IM_YidH-like"/>
</dbReference>
<evidence type="ECO:0000256" key="3">
    <source>
        <dbReference type="ARBA" id="ARBA00022692"/>
    </source>
</evidence>
<evidence type="ECO:0000313" key="9">
    <source>
        <dbReference type="Proteomes" id="UP000002601"/>
    </source>
</evidence>
<keyword evidence="9" id="KW-1185">Reference proteome</keyword>
<dbReference type="Proteomes" id="UP000002601">
    <property type="component" value="Chromosome"/>
</dbReference>
<organism evidence="8 9">
    <name type="scientific">Maridesulfovibrio salexigens (strain ATCC 14822 / DSM 2638 / NCIMB 8403 / VKM B-1763)</name>
    <name type="common">Desulfovibrio salexigens</name>
    <dbReference type="NCBI Taxonomy" id="526222"/>
    <lineage>
        <taxon>Bacteria</taxon>
        <taxon>Pseudomonadati</taxon>
        <taxon>Thermodesulfobacteriota</taxon>
        <taxon>Desulfovibrionia</taxon>
        <taxon>Desulfovibrionales</taxon>
        <taxon>Desulfovibrionaceae</taxon>
        <taxon>Maridesulfovibrio</taxon>
    </lineage>
</organism>
<dbReference type="OrthoDB" id="582337at2"/>
<dbReference type="PANTHER" id="PTHR34187:SF2">
    <property type="entry name" value="DUF202 DOMAIN-CONTAINING PROTEIN"/>
    <property type="match status" value="1"/>
</dbReference>
<evidence type="ECO:0000256" key="5">
    <source>
        <dbReference type="ARBA" id="ARBA00023136"/>
    </source>
</evidence>
<dbReference type="AlphaFoldDB" id="C6BTD8"/>
<dbReference type="STRING" id="526222.Desal_3573"/>
<reference evidence="8 9" key="1">
    <citation type="submission" date="2009-06" db="EMBL/GenBank/DDBJ databases">
        <title>Complete sequence of Desulfovibrio salexigens DSM 2638.</title>
        <authorList>
            <consortium name="US DOE Joint Genome Institute"/>
            <person name="Lucas S."/>
            <person name="Copeland A."/>
            <person name="Lapidus A."/>
            <person name="Glavina del Rio T."/>
            <person name="Tice H."/>
            <person name="Bruce D."/>
            <person name="Goodwin L."/>
            <person name="Pitluck S."/>
            <person name="Munk A.C."/>
            <person name="Brettin T."/>
            <person name="Detter J.C."/>
            <person name="Han C."/>
            <person name="Tapia R."/>
            <person name="Larimer F."/>
            <person name="Land M."/>
            <person name="Hauser L."/>
            <person name="Kyrpides N."/>
            <person name="Anderson I."/>
            <person name="Wall J.D."/>
            <person name="Arkin A.P."/>
            <person name="Dehal P."/>
            <person name="Chivian D."/>
            <person name="Giles B."/>
            <person name="Hazen T.C."/>
        </authorList>
    </citation>
    <scope>NUCLEOTIDE SEQUENCE [LARGE SCALE GENOMIC DNA]</scope>
    <source>
        <strain evidence="9">ATCC 14822 / DSM 2638 / NCIMB 8403 / VKM B-1763</strain>
    </source>
</reference>
<protein>
    <recommendedName>
        <fullName evidence="7">DUF202 domain-containing protein</fullName>
    </recommendedName>
</protein>
<feature type="transmembrane region" description="Helical" evidence="6">
    <location>
        <begin position="27"/>
        <end position="45"/>
    </location>
</feature>
<evidence type="ECO:0000256" key="2">
    <source>
        <dbReference type="ARBA" id="ARBA00022475"/>
    </source>
</evidence>
<keyword evidence="3 6" id="KW-0812">Transmembrane</keyword>
<feature type="domain" description="DUF202" evidence="7">
    <location>
        <begin position="18"/>
        <end position="93"/>
    </location>
</feature>
<feature type="transmembrane region" description="Helical" evidence="6">
    <location>
        <begin position="66"/>
        <end position="89"/>
    </location>
</feature>
<feature type="transmembrane region" description="Helical" evidence="6">
    <location>
        <begin position="109"/>
        <end position="128"/>
    </location>
</feature>